<dbReference type="AlphaFoldDB" id="A0AAE0X8I3"/>
<keyword evidence="3" id="KW-1185">Reference proteome</keyword>
<accession>A0AAE0X8I3</accession>
<reference evidence="2" key="2">
    <citation type="submission" date="2023-06" db="EMBL/GenBank/DDBJ databases">
        <authorList>
            <consortium name="Lawrence Berkeley National Laboratory"/>
            <person name="Haridas S."/>
            <person name="Hensen N."/>
            <person name="Bonometti L."/>
            <person name="Westerberg I."/>
            <person name="Brannstrom I.O."/>
            <person name="Guillou S."/>
            <person name="Cros-Aarteil S."/>
            <person name="Calhoun S."/>
            <person name="Kuo A."/>
            <person name="Mondo S."/>
            <person name="Pangilinan J."/>
            <person name="Riley R."/>
            <person name="Labutti K."/>
            <person name="Andreopoulos B."/>
            <person name="Lipzen A."/>
            <person name="Chen C."/>
            <person name="Yanf M."/>
            <person name="Daum C."/>
            <person name="Ng V."/>
            <person name="Clum A."/>
            <person name="Steindorff A."/>
            <person name="Ohm R."/>
            <person name="Martin F."/>
            <person name="Silar P."/>
            <person name="Natvig D."/>
            <person name="Lalanne C."/>
            <person name="Gautier V."/>
            <person name="Ament-Velasquez S.L."/>
            <person name="Kruys A."/>
            <person name="Hutchinson M.I."/>
            <person name="Powell A.J."/>
            <person name="Barry K."/>
            <person name="Miller A.N."/>
            <person name="Grigoriev I.V."/>
            <person name="Debuchy R."/>
            <person name="Gladieux P."/>
            <person name="Thoren M.H."/>
            <person name="Johannesson H."/>
        </authorList>
    </citation>
    <scope>NUCLEOTIDE SEQUENCE</scope>
    <source>
        <strain evidence="2">CBS 314.62</strain>
    </source>
</reference>
<dbReference type="Proteomes" id="UP001270362">
    <property type="component" value="Unassembled WGS sequence"/>
</dbReference>
<dbReference type="PANTHER" id="PTHR10039">
    <property type="entry name" value="AMELOGENIN"/>
    <property type="match status" value="1"/>
</dbReference>
<evidence type="ECO:0008006" key="4">
    <source>
        <dbReference type="Google" id="ProtNLM"/>
    </source>
</evidence>
<keyword evidence="1" id="KW-0472">Membrane</keyword>
<gene>
    <name evidence="2" type="ORF">B0T22DRAFT_439608</name>
</gene>
<dbReference type="PANTHER" id="PTHR10039:SF10">
    <property type="entry name" value="NACHT DOMAIN-CONTAINING PROTEIN"/>
    <property type="match status" value="1"/>
</dbReference>
<reference evidence="2" key="1">
    <citation type="journal article" date="2023" name="Mol. Phylogenet. Evol.">
        <title>Genome-scale phylogeny and comparative genomics of the fungal order Sordariales.</title>
        <authorList>
            <person name="Hensen N."/>
            <person name="Bonometti L."/>
            <person name="Westerberg I."/>
            <person name="Brannstrom I.O."/>
            <person name="Guillou S."/>
            <person name="Cros-Aarteil S."/>
            <person name="Calhoun S."/>
            <person name="Haridas S."/>
            <person name="Kuo A."/>
            <person name="Mondo S."/>
            <person name="Pangilinan J."/>
            <person name="Riley R."/>
            <person name="LaButti K."/>
            <person name="Andreopoulos B."/>
            <person name="Lipzen A."/>
            <person name="Chen C."/>
            <person name="Yan M."/>
            <person name="Daum C."/>
            <person name="Ng V."/>
            <person name="Clum A."/>
            <person name="Steindorff A."/>
            <person name="Ohm R.A."/>
            <person name="Martin F."/>
            <person name="Silar P."/>
            <person name="Natvig D.O."/>
            <person name="Lalanne C."/>
            <person name="Gautier V."/>
            <person name="Ament-Velasquez S.L."/>
            <person name="Kruys A."/>
            <person name="Hutchinson M.I."/>
            <person name="Powell A.J."/>
            <person name="Barry K."/>
            <person name="Miller A.N."/>
            <person name="Grigoriev I.V."/>
            <person name="Debuchy R."/>
            <person name="Gladieux P."/>
            <person name="Hiltunen Thoren M."/>
            <person name="Johannesson H."/>
        </authorList>
    </citation>
    <scope>NUCLEOTIDE SEQUENCE</scope>
    <source>
        <strain evidence="2">CBS 314.62</strain>
    </source>
</reference>
<keyword evidence="1" id="KW-0812">Transmembrane</keyword>
<evidence type="ECO:0000256" key="1">
    <source>
        <dbReference type="SAM" id="Phobius"/>
    </source>
</evidence>
<sequence>MLSASRAKPEVRLGHALSTFEDSLSHERKASFRTYRAQAAGTPPNLEDIRKVVAEFDQRTGKPFGSRFVNVLKAVQQFSVFGDVIVAGAGNIVPSAVWGCVRLTLTKVSELFMDIGQTAPRHKELALLYATSRRLQCDLLEYFIVMVQLCQKLFQRSLLSQVKAHFKLAIVDPELKSCKEQLDKWATSIDREFALLVGQTVKNEAREQLRFRALRANVSETESRRKKLKARQMWLDLCSEYDYEKDRKRIRKQGNTTFFLQDAACVDWKNRKGSSTLMCRGMLGSGKSVLMANMARTVLGCIARQILEVTPTSDLTEVLRKVYPQGPKVFVVLDGLDQCSRKEHIVLIDCLRDLRATFQLLSGELVVGDLDIIDEIRACLVEGAARIYRLTARRFKFLWVLLQLQTICLEINDDAIRQALRDIPRDLPAMFDHTLSKSRCMAPDYQSPILKMLACAFRPLTTDELRAALSIVVGSTAWSEDRMINDVNKTLLWKLIGFIHSPTMAVSIQDAHRQMTGTTVTYLTIFNTSKQLALHAEASSSASKADQPALVPHQNHTLGVVSKSGAMPKHLVKAITKMHGIKSRMAKATVDIQNAVSNIEINPSINSGPSPSQERLFLPYAKAHWLAHSVTISDSEDKPVFFLWKHLVLQPDFDQGVDLTNSPRGLLWAILHSHHPLPDLLLGKRKHRLKSLDACLKALSTIPQHPPLDRAMTTRLLGMNPDLRYGQYAALAARATVARLRSCATSRSRSSSAAINYRDGRTVFWLARHGADVNLHRVALPLATALARMVDDPGAYVWSSYVLLRAGADVGLCEPRLLRPALRTLREHVDVAFFDPAGYIAPPSRAVYTWVGVFVVTMVVWGSVGGKVVDAIMLWVFLWYGSSWFGTLVSGADAGRRGKVGRKEAARGGGCGEEEQGSGFRREVYGC</sequence>
<feature type="transmembrane region" description="Helical" evidence="1">
    <location>
        <begin position="872"/>
        <end position="892"/>
    </location>
</feature>
<evidence type="ECO:0000313" key="3">
    <source>
        <dbReference type="Proteomes" id="UP001270362"/>
    </source>
</evidence>
<comment type="caution">
    <text evidence="2">The sequence shown here is derived from an EMBL/GenBank/DDBJ whole genome shotgun (WGS) entry which is preliminary data.</text>
</comment>
<proteinExistence type="predicted"/>
<protein>
    <recommendedName>
        <fullName evidence="4">NACHT domain-containing protein</fullName>
    </recommendedName>
</protein>
<evidence type="ECO:0000313" key="2">
    <source>
        <dbReference type="EMBL" id="KAK3688040.1"/>
    </source>
</evidence>
<name>A0AAE0X8I3_9PEZI</name>
<dbReference type="EMBL" id="JAULSO010000002">
    <property type="protein sequence ID" value="KAK3688040.1"/>
    <property type="molecule type" value="Genomic_DNA"/>
</dbReference>
<keyword evidence="1" id="KW-1133">Transmembrane helix</keyword>
<feature type="transmembrane region" description="Helical" evidence="1">
    <location>
        <begin position="847"/>
        <end position="866"/>
    </location>
</feature>
<organism evidence="2 3">
    <name type="scientific">Podospora appendiculata</name>
    <dbReference type="NCBI Taxonomy" id="314037"/>
    <lineage>
        <taxon>Eukaryota</taxon>
        <taxon>Fungi</taxon>
        <taxon>Dikarya</taxon>
        <taxon>Ascomycota</taxon>
        <taxon>Pezizomycotina</taxon>
        <taxon>Sordariomycetes</taxon>
        <taxon>Sordariomycetidae</taxon>
        <taxon>Sordariales</taxon>
        <taxon>Podosporaceae</taxon>
        <taxon>Podospora</taxon>
    </lineage>
</organism>